<dbReference type="Proteomes" id="UP000075880">
    <property type="component" value="Unassembled WGS sequence"/>
</dbReference>
<feature type="signal peptide" evidence="1">
    <location>
        <begin position="1"/>
        <end position="21"/>
    </location>
</feature>
<dbReference type="AlphaFoldDB" id="A0AAG5D4F3"/>
<dbReference type="InterPro" id="IPR002919">
    <property type="entry name" value="TIL_dom"/>
</dbReference>
<organism evidence="3 4">
    <name type="scientific">Anopheles atroparvus</name>
    <name type="common">European mosquito</name>
    <dbReference type="NCBI Taxonomy" id="41427"/>
    <lineage>
        <taxon>Eukaryota</taxon>
        <taxon>Metazoa</taxon>
        <taxon>Ecdysozoa</taxon>
        <taxon>Arthropoda</taxon>
        <taxon>Hexapoda</taxon>
        <taxon>Insecta</taxon>
        <taxon>Pterygota</taxon>
        <taxon>Neoptera</taxon>
        <taxon>Endopterygota</taxon>
        <taxon>Diptera</taxon>
        <taxon>Nematocera</taxon>
        <taxon>Culicoidea</taxon>
        <taxon>Culicidae</taxon>
        <taxon>Anophelinae</taxon>
        <taxon>Anopheles</taxon>
    </lineage>
</organism>
<reference evidence="3" key="1">
    <citation type="submission" date="2024-04" db="UniProtKB">
        <authorList>
            <consortium name="EnsemblMetazoa"/>
        </authorList>
    </citation>
    <scope>IDENTIFICATION</scope>
    <source>
        <strain evidence="3">EBRO</strain>
    </source>
</reference>
<dbReference type="SUPFAM" id="SSF57567">
    <property type="entry name" value="Serine protease inhibitors"/>
    <property type="match status" value="1"/>
</dbReference>
<proteinExistence type="predicted"/>
<protein>
    <recommendedName>
        <fullName evidence="2">TIL domain-containing protein</fullName>
    </recommendedName>
</protein>
<dbReference type="Pfam" id="PF01826">
    <property type="entry name" value="TIL"/>
    <property type="match status" value="1"/>
</dbReference>
<dbReference type="InterPro" id="IPR036084">
    <property type="entry name" value="Ser_inhib-like_sf"/>
</dbReference>
<evidence type="ECO:0000259" key="2">
    <source>
        <dbReference type="Pfam" id="PF01826"/>
    </source>
</evidence>
<accession>A0AAG5D4F3</accession>
<dbReference type="Gene3D" id="2.10.25.10">
    <property type="entry name" value="Laminin"/>
    <property type="match status" value="1"/>
</dbReference>
<feature type="chain" id="PRO_5042506846" description="TIL domain-containing protein" evidence="1">
    <location>
        <begin position="22"/>
        <end position="83"/>
    </location>
</feature>
<sequence>MNIKCLFLMALIFGLFAAVQARAKCKYGERYFCGSTTCEMSCETINYQTACKAPCTDGCYCAPRYVRDSYGNCAPSFICSTSL</sequence>
<keyword evidence="4" id="KW-1185">Reference proteome</keyword>
<dbReference type="CDD" id="cd19941">
    <property type="entry name" value="TIL"/>
    <property type="match status" value="1"/>
</dbReference>
<feature type="domain" description="TIL" evidence="2">
    <location>
        <begin position="25"/>
        <end position="79"/>
    </location>
</feature>
<name>A0AAG5D4F3_ANOAO</name>
<evidence type="ECO:0000256" key="1">
    <source>
        <dbReference type="SAM" id="SignalP"/>
    </source>
</evidence>
<dbReference type="EnsemblMetazoa" id="ENSAATROPT006706">
    <property type="protein sequence ID" value="ENSAATROPP006036"/>
    <property type="gene ID" value="ENSAATROPG005458"/>
</dbReference>
<evidence type="ECO:0000313" key="3">
    <source>
        <dbReference type="EnsemblMetazoa" id="ENSAATROPP006036"/>
    </source>
</evidence>
<evidence type="ECO:0000313" key="4">
    <source>
        <dbReference type="Proteomes" id="UP000075880"/>
    </source>
</evidence>
<keyword evidence="1" id="KW-0732">Signal</keyword>